<proteinExistence type="predicted"/>
<dbReference type="Proteomes" id="UP001303587">
    <property type="component" value="Chromosome"/>
</dbReference>
<dbReference type="RefSeq" id="WP_338102207.1">
    <property type="nucleotide sequence ID" value="NZ_CP131060.1"/>
</dbReference>
<gene>
    <name evidence="1" type="ORF">MsAc7_14220</name>
</gene>
<accession>A0AA96V458</accession>
<protein>
    <submittedName>
        <fullName evidence="1">Uncharacterized protein</fullName>
    </submittedName>
</protein>
<name>A0AA96V458_9EURY</name>
<organism evidence="1 2">
    <name type="scientific">Methanolapillus millepedarum</name>
    <dbReference type="NCBI Taxonomy" id="3028296"/>
    <lineage>
        <taxon>Archaea</taxon>
        <taxon>Methanobacteriati</taxon>
        <taxon>Methanobacteriota</taxon>
        <taxon>Stenosarchaea group</taxon>
        <taxon>Methanomicrobia</taxon>
        <taxon>Methanosarcinales</taxon>
        <taxon>Methanosarcinaceae</taxon>
        <taxon>Methanolapillus</taxon>
    </lineage>
</organism>
<dbReference type="EMBL" id="CP131060">
    <property type="protein sequence ID" value="WNY25858.1"/>
    <property type="molecule type" value="Genomic_DNA"/>
</dbReference>
<evidence type="ECO:0000313" key="2">
    <source>
        <dbReference type="Proteomes" id="UP001303587"/>
    </source>
</evidence>
<keyword evidence="2" id="KW-1185">Reference proteome</keyword>
<reference evidence="1 2" key="1">
    <citation type="submission" date="2023-07" db="EMBL/GenBank/DDBJ databases">
        <title>Closed genoem sequence of Methanosarcinaceae archaeon Ac7.</title>
        <authorList>
            <person name="Poehlein A."/>
            <person name="Protasov E."/>
            <person name="Platt K."/>
            <person name="Reeh H."/>
            <person name="Daniel R."/>
            <person name="Brune A."/>
        </authorList>
    </citation>
    <scope>NUCLEOTIDE SEQUENCE [LARGE SCALE GENOMIC DNA]</scope>
    <source>
        <strain evidence="1 2">Ac7</strain>
    </source>
</reference>
<dbReference type="GeneID" id="89230522"/>
<evidence type="ECO:0000313" key="1">
    <source>
        <dbReference type="EMBL" id="WNY25858.1"/>
    </source>
</evidence>
<dbReference type="AlphaFoldDB" id="A0AA96V458"/>
<sequence>MVKSKIISLFFVVFFILSVNIVMADITKSGNDAIESDNDADPFNDAEFMELVSVEDTGGYIIEFYTTDPQKINELIERGFIEPLNGEIPSEVSMTTFLSKELLSEDSKTILSEKSEESAS</sequence>